<name>A0ABQ2GD78_9DEIO</name>
<feature type="domain" description="EAL" evidence="2">
    <location>
        <begin position="548"/>
        <end position="805"/>
    </location>
</feature>
<dbReference type="RefSeq" id="WP_188972469.1">
    <property type="nucleotide sequence ID" value="NZ_BMOL01000011.1"/>
</dbReference>
<feature type="transmembrane region" description="Helical" evidence="1">
    <location>
        <begin position="109"/>
        <end position="129"/>
    </location>
</feature>
<evidence type="ECO:0000313" key="5">
    <source>
        <dbReference type="Proteomes" id="UP000639973"/>
    </source>
</evidence>
<dbReference type="InterPro" id="IPR001633">
    <property type="entry name" value="EAL_dom"/>
</dbReference>
<dbReference type="Pfam" id="PF00563">
    <property type="entry name" value="EAL"/>
    <property type="match status" value="1"/>
</dbReference>
<accession>A0ABQ2GD78</accession>
<feature type="transmembrane region" description="Helical" evidence="1">
    <location>
        <begin position="179"/>
        <end position="196"/>
    </location>
</feature>
<dbReference type="SUPFAM" id="SSF141868">
    <property type="entry name" value="EAL domain-like"/>
    <property type="match status" value="1"/>
</dbReference>
<sequence length="817" mass="86505">MTGEVANETTPGTRRVLNLSLLLTVGFALAHLLWTVLDLRGEGLNWPGTSFSLGVLYAAALTCALAARKRRASAPAWRWIALAVGVYALADTGYALVEARAGTVVTPSVLDAAYLAFYVLFMLGILALPHQPLRRAEAWRLTLDTGIVVGALGVALWYGALALMLGATEAGLASKLVNLMYPVLDLCALGLLLTVIRRDDRFPLEGGMLALGLAAFIAGNTVYLFMDANGDFTLGLPVDLLWTAGALLFAVAAWNSRRGTPASRPLTTVTQITTRLTRPLYAAAPYLGLAVCFALSLHSQDENTLAAHGTLWGTAAVTLLVAMRQIVALRDNTALTAQLAALNASLESRVAARTAEVEQGHAQLEAHARELAWQAHHDQLTGLPNRAGFLIALGEAVDRQTQPALPGEEPASLAVLFLDLDGFKTVNDTLGHTVGDQLLIRVAARLRGSLQPGEFTARLGGDEFMVLTPQPPESRAQQVLELFAAPFDLGDRPVRVSASVGVSVYPDSGRDAESLYMHADVAMYEAKRAGKGAARVFMPPADRAARLQAEVENQLPGALERGEFSLHYQPIYGLARQITALEALLRWDSPALGLLFPGHFLPAAHGTGLDGALDRWALNEACGQLSRWHAAGHSGLRVAVNLSPAQFAHADFVDTVDAALARHALSGAALDFEIDAALLAGQEAQAAAVMGQVRERGVRWALCGFGARDSALAPLLQLPVGVLKIDRSIIGALDGPAAVQTQARRGVQAITALAGALGLGVMAEGVETRAQWQAALALGCDHAQGFWLGHPQNALKTTALLAHSLEQPVPDAPSHVV</sequence>
<keyword evidence="5" id="KW-1185">Reference proteome</keyword>
<dbReference type="Gene3D" id="3.20.20.450">
    <property type="entry name" value="EAL domain"/>
    <property type="match status" value="1"/>
</dbReference>
<feature type="domain" description="GGDEF" evidence="3">
    <location>
        <begin position="411"/>
        <end position="539"/>
    </location>
</feature>
<dbReference type="Proteomes" id="UP000639973">
    <property type="component" value="Unassembled WGS sequence"/>
</dbReference>
<keyword evidence="1" id="KW-0472">Membrane</keyword>
<dbReference type="SMART" id="SM00052">
    <property type="entry name" value="EAL"/>
    <property type="match status" value="1"/>
</dbReference>
<reference evidence="5" key="1">
    <citation type="journal article" date="2019" name="Int. J. Syst. Evol. Microbiol.">
        <title>The Global Catalogue of Microorganisms (GCM) 10K type strain sequencing project: providing services to taxonomists for standard genome sequencing and annotation.</title>
        <authorList>
            <consortium name="The Broad Institute Genomics Platform"/>
            <consortium name="The Broad Institute Genome Sequencing Center for Infectious Disease"/>
            <person name="Wu L."/>
            <person name="Ma J."/>
        </authorList>
    </citation>
    <scope>NUCLEOTIDE SEQUENCE [LARGE SCALE GENOMIC DNA]</scope>
    <source>
        <strain evidence="5">JCM 15442</strain>
    </source>
</reference>
<keyword evidence="1" id="KW-0812">Transmembrane</keyword>
<evidence type="ECO:0000259" key="2">
    <source>
        <dbReference type="PROSITE" id="PS50883"/>
    </source>
</evidence>
<evidence type="ECO:0000313" key="4">
    <source>
        <dbReference type="EMBL" id="GGL86155.1"/>
    </source>
</evidence>
<feature type="transmembrane region" description="Helical" evidence="1">
    <location>
        <begin position="79"/>
        <end position="97"/>
    </location>
</feature>
<feature type="transmembrane region" description="Helical" evidence="1">
    <location>
        <begin position="49"/>
        <end position="67"/>
    </location>
</feature>
<dbReference type="InterPro" id="IPR035919">
    <property type="entry name" value="EAL_sf"/>
</dbReference>
<feature type="transmembrane region" description="Helical" evidence="1">
    <location>
        <begin position="232"/>
        <end position="254"/>
    </location>
</feature>
<dbReference type="CDD" id="cd01948">
    <property type="entry name" value="EAL"/>
    <property type="match status" value="1"/>
</dbReference>
<dbReference type="EMBL" id="BMOL01000011">
    <property type="protein sequence ID" value="GGL86155.1"/>
    <property type="molecule type" value="Genomic_DNA"/>
</dbReference>
<organism evidence="4 5">
    <name type="scientific">Deinococcus aerolatus</name>
    <dbReference type="NCBI Taxonomy" id="522487"/>
    <lineage>
        <taxon>Bacteria</taxon>
        <taxon>Thermotogati</taxon>
        <taxon>Deinococcota</taxon>
        <taxon>Deinococci</taxon>
        <taxon>Deinococcales</taxon>
        <taxon>Deinococcaceae</taxon>
        <taxon>Deinococcus</taxon>
    </lineage>
</organism>
<feature type="transmembrane region" description="Helical" evidence="1">
    <location>
        <begin position="141"/>
        <end position="167"/>
    </location>
</feature>
<dbReference type="InterPro" id="IPR050706">
    <property type="entry name" value="Cyclic-di-GMP_PDE-like"/>
</dbReference>
<proteinExistence type="predicted"/>
<comment type="caution">
    <text evidence="4">The sequence shown here is derived from an EMBL/GenBank/DDBJ whole genome shotgun (WGS) entry which is preliminary data.</text>
</comment>
<evidence type="ECO:0008006" key="6">
    <source>
        <dbReference type="Google" id="ProtNLM"/>
    </source>
</evidence>
<dbReference type="InterPro" id="IPR000160">
    <property type="entry name" value="GGDEF_dom"/>
</dbReference>
<gene>
    <name evidence="4" type="ORF">GCM10010840_25120</name>
</gene>
<feature type="transmembrane region" description="Helical" evidence="1">
    <location>
        <begin position="280"/>
        <end position="299"/>
    </location>
</feature>
<dbReference type="CDD" id="cd01949">
    <property type="entry name" value="GGDEF"/>
    <property type="match status" value="1"/>
</dbReference>
<dbReference type="NCBIfam" id="TIGR00254">
    <property type="entry name" value="GGDEF"/>
    <property type="match status" value="1"/>
</dbReference>
<protein>
    <recommendedName>
        <fullName evidence="6">Diguanylate cyclase/phosphodiesterase</fullName>
    </recommendedName>
</protein>
<keyword evidence="1" id="KW-1133">Transmembrane helix</keyword>
<dbReference type="InterPro" id="IPR029787">
    <property type="entry name" value="Nucleotide_cyclase"/>
</dbReference>
<dbReference type="SMART" id="SM00267">
    <property type="entry name" value="GGDEF"/>
    <property type="match status" value="1"/>
</dbReference>
<dbReference type="PROSITE" id="PS50883">
    <property type="entry name" value="EAL"/>
    <property type="match status" value="1"/>
</dbReference>
<evidence type="ECO:0000259" key="3">
    <source>
        <dbReference type="PROSITE" id="PS50887"/>
    </source>
</evidence>
<dbReference type="InterPro" id="IPR043128">
    <property type="entry name" value="Rev_trsase/Diguanyl_cyclase"/>
</dbReference>
<dbReference type="PROSITE" id="PS50887">
    <property type="entry name" value="GGDEF"/>
    <property type="match status" value="1"/>
</dbReference>
<dbReference type="SUPFAM" id="SSF55073">
    <property type="entry name" value="Nucleotide cyclase"/>
    <property type="match status" value="1"/>
</dbReference>
<dbReference type="Gene3D" id="3.30.70.270">
    <property type="match status" value="1"/>
</dbReference>
<dbReference type="PANTHER" id="PTHR33121:SF79">
    <property type="entry name" value="CYCLIC DI-GMP PHOSPHODIESTERASE PDED-RELATED"/>
    <property type="match status" value="1"/>
</dbReference>
<dbReference type="Pfam" id="PF00990">
    <property type="entry name" value="GGDEF"/>
    <property type="match status" value="1"/>
</dbReference>
<dbReference type="PANTHER" id="PTHR33121">
    <property type="entry name" value="CYCLIC DI-GMP PHOSPHODIESTERASE PDEF"/>
    <property type="match status" value="1"/>
</dbReference>
<feature type="transmembrane region" description="Helical" evidence="1">
    <location>
        <begin position="16"/>
        <end position="37"/>
    </location>
</feature>
<evidence type="ECO:0000256" key="1">
    <source>
        <dbReference type="SAM" id="Phobius"/>
    </source>
</evidence>
<feature type="transmembrane region" description="Helical" evidence="1">
    <location>
        <begin position="208"/>
        <end position="226"/>
    </location>
</feature>